<proteinExistence type="predicted"/>
<reference evidence="1 2" key="1">
    <citation type="submission" date="2014-09" db="EMBL/GenBank/DDBJ databases">
        <authorList>
            <person name="Magalhaes I.L.F."/>
            <person name="Oliveira U."/>
            <person name="Santos F.R."/>
            <person name="Vidigal T.H.D.A."/>
            <person name="Brescovit A.D."/>
            <person name="Santos A.J."/>
        </authorList>
    </citation>
    <scope>NUCLEOTIDE SEQUENCE [LARGE SCALE GENOMIC DNA]</scope>
</reference>
<sequence length="71" mass="7810">MEGGDDDDAAAAALLRPFMTRVVSAAMTEDSARRPGGHAHTLTHCSNLLFCRRAPWSRTPSREEARMRALL</sequence>
<evidence type="ECO:0000313" key="2">
    <source>
        <dbReference type="Proteomes" id="UP000054845"/>
    </source>
</evidence>
<keyword evidence="2" id="KW-1185">Reference proteome</keyword>
<evidence type="ECO:0000313" key="1">
    <source>
        <dbReference type="EMBL" id="CEH14072.1"/>
    </source>
</evidence>
<organism evidence="1 2">
    <name type="scientific">Ceraceosorus bombacis</name>
    <dbReference type="NCBI Taxonomy" id="401625"/>
    <lineage>
        <taxon>Eukaryota</taxon>
        <taxon>Fungi</taxon>
        <taxon>Dikarya</taxon>
        <taxon>Basidiomycota</taxon>
        <taxon>Ustilaginomycotina</taxon>
        <taxon>Exobasidiomycetes</taxon>
        <taxon>Ceraceosorales</taxon>
        <taxon>Ceraceosoraceae</taxon>
        <taxon>Ceraceosorus</taxon>
    </lineage>
</organism>
<accession>A0A0P1BD41</accession>
<dbReference type="Proteomes" id="UP000054845">
    <property type="component" value="Unassembled WGS sequence"/>
</dbReference>
<name>A0A0P1BD41_9BASI</name>
<dbReference type="AlphaFoldDB" id="A0A0P1BD41"/>
<protein>
    <submittedName>
        <fullName evidence="1">Uncharacterized protein</fullName>
    </submittedName>
</protein>
<dbReference type="EMBL" id="CCYA01000240">
    <property type="protein sequence ID" value="CEH14072.1"/>
    <property type="molecule type" value="Genomic_DNA"/>
</dbReference>